<dbReference type="KEGG" id="xeu:XSP_001183"/>
<evidence type="ECO:0000259" key="1">
    <source>
        <dbReference type="Pfam" id="PF13166"/>
    </source>
</evidence>
<name>A0A8E4DTE0_9XANT</name>
<evidence type="ECO:0000313" key="2">
    <source>
        <dbReference type="EMBL" id="CAD0318903.1"/>
    </source>
</evidence>
<evidence type="ECO:0000313" key="4">
    <source>
        <dbReference type="Proteomes" id="UP000515493"/>
    </source>
</evidence>
<dbReference type="InterPro" id="IPR026866">
    <property type="entry name" value="CR006_AAA"/>
</dbReference>
<dbReference type="EMBL" id="LR861803">
    <property type="protein sequence ID" value="CAD1789118.1"/>
    <property type="molecule type" value="Genomic_DNA"/>
</dbReference>
<dbReference type="AlphaFoldDB" id="A0A8E4DTE0"/>
<reference evidence="2 4" key="1">
    <citation type="submission" date="2020-07" db="EMBL/GenBank/DDBJ databases">
        <authorList>
            <person name="Teixeira M."/>
        </authorList>
    </citation>
    <scope>NUCLEOTIDE SEQUENCE</scope>
    <source>
        <strain evidence="3">1</strain>
        <strain evidence="2">Xanthomonas sp. CPBF 367</strain>
    </source>
</reference>
<protein>
    <submittedName>
        <fullName evidence="2">AAA family ATPase</fullName>
    </submittedName>
</protein>
<dbReference type="InterPro" id="IPR027417">
    <property type="entry name" value="P-loop_NTPase"/>
</dbReference>
<feature type="domain" description="Protein CR006 P-loop" evidence="1">
    <location>
        <begin position="110"/>
        <end position="353"/>
    </location>
</feature>
<proteinExistence type="predicted"/>
<dbReference type="RefSeq" id="WP_119130919.1">
    <property type="nucleotide sequence ID" value="NZ_LR861803.1"/>
</dbReference>
<dbReference type="GeneID" id="79388516"/>
<evidence type="ECO:0000313" key="3">
    <source>
        <dbReference type="EMBL" id="CAD1789118.1"/>
    </source>
</evidence>
<sequence>MSPPPNFTDLPALASHVRTTLDGSADAPDKAKRFVLLYGHNGVGKTQLSMAFKNIGRQGEARDTLYFNAYTEDLFSWDNDLTGDSDRKLVLNTASRFFAGLAELEMDTRIRPLLQRYADFDFQIDADAGLVRFYPKGDAEQPIKISRGEETMFIWCFFLAIVQLAMDGAEAYRWVKYIVIDDPISSLDEHNAIVVANHLGQFLARKDHAIKTVISTHHALFFNVLWNEIRLIDRSRFQPWLLSRARGTGEFMLTYSDDTPFFHHLALLEDLCRARDSGQIYTHHFNALRGLLEKAQIFHGHDRWSVCIQQDAQNDPDATLYGRVVNIMSHGNYSFYDPVEMLQENKEHFEKVLDDFLAFYPFNRVALADGGG</sequence>
<dbReference type="Proteomes" id="UP000515493">
    <property type="component" value="Chromosome"/>
</dbReference>
<dbReference type="SUPFAM" id="SSF52540">
    <property type="entry name" value="P-loop containing nucleoside triphosphate hydrolases"/>
    <property type="match status" value="1"/>
</dbReference>
<dbReference type="Gene3D" id="3.40.50.300">
    <property type="entry name" value="P-loop containing nucleotide triphosphate hydrolases"/>
    <property type="match status" value="1"/>
</dbReference>
<accession>A0A8E4DTE0</accession>
<dbReference type="Pfam" id="PF13166">
    <property type="entry name" value="AAA_13"/>
    <property type="match status" value="1"/>
</dbReference>
<gene>
    <name evidence="2" type="ORF">XSP_001183</name>
</gene>
<dbReference type="EMBL" id="LR824641">
    <property type="protein sequence ID" value="CAD0318903.1"/>
    <property type="molecule type" value="Genomic_DNA"/>
</dbReference>
<organism evidence="2">
    <name type="scientific">Xanthomonas euroxanthea</name>
    <dbReference type="NCBI Taxonomy" id="2259622"/>
    <lineage>
        <taxon>Bacteria</taxon>
        <taxon>Pseudomonadati</taxon>
        <taxon>Pseudomonadota</taxon>
        <taxon>Gammaproteobacteria</taxon>
        <taxon>Lysobacterales</taxon>
        <taxon>Lysobacteraceae</taxon>
        <taxon>Xanthomonas</taxon>
    </lineage>
</organism>